<dbReference type="Proteomes" id="UP001231197">
    <property type="component" value="Unassembled WGS sequence"/>
</dbReference>
<feature type="transmembrane region" description="Helical" evidence="1">
    <location>
        <begin position="12"/>
        <end position="30"/>
    </location>
</feature>
<dbReference type="EMBL" id="JASDDK010000001">
    <property type="protein sequence ID" value="MDN3491660.1"/>
    <property type="molecule type" value="Genomic_DNA"/>
</dbReference>
<reference evidence="2 3" key="1">
    <citation type="journal article" date="2023" name="Int. J. Syst. Evol. Microbiol.">
        <title>Winogradskyella bathintestinalis sp. nov., isolated from the intestine of the deep-sea loosejaw dragonfish, Malacosteus niger.</title>
        <authorList>
            <person name="Uniacke-Lowe S."/>
            <person name="Johnson C.N."/>
            <person name="Stanton C."/>
            <person name="Hill C."/>
            <person name="Ross P."/>
        </authorList>
    </citation>
    <scope>NUCLEOTIDE SEQUENCE [LARGE SCALE GENOMIC DNA]</scope>
    <source>
        <strain evidence="2 3">APC 3343</strain>
    </source>
</reference>
<keyword evidence="1" id="KW-1133">Transmembrane helix</keyword>
<evidence type="ECO:0008006" key="4">
    <source>
        <dbReference type="Google" id="ProtNLM"/>
    </source>
</evidence>
<proteinExistence type="predicted"/>
<accession>A0ABT7ZRN3</accession>
<comment type="caution">
    <text evidence="2">The sequence shown here is derived from an EMBL/GenBank/DDBJ whole genome shotgun (WGS) entry which is preliminary data.</text>
</comment>
<evidence type="ECO:0000313" key="3">
    <source>
        <dbReference type="Proteomes" id="UP001231197"/>
    </source>
</evidence>
<dbReference type="RefSeq" id="WP_290205356.1">
    <property type="nucleotide sequence ID" value="NZ_JASDDK010000001.1"/>
</dbReference>
<name>A0ABT7ZRN3_9FLAO</name>
<protein>
    <recommendedName>
        <fullName evidence="4">Immunodominant membrane protein</fullName>
    </recommendedName>
</protein>
<gene>
    <name evidence="2" type="ORF">QMA06_02930</name>
</gene>
<organism evidence="2 3">
    <name type="scientific">Winogradskyella bathintestinalis</name>
    <dbReference type="NCBI Taxonomy" id="3035208"/>
    <lineage>
        <taxon>Bacteria</taxon>
        <taxon>Pseudomonadati</taxon>
        <taxon>Bacteroidota</taxon>
        <taxon>Flavobacteriia</taxon>
        <taxon>Flavobacteriales</taxon>
        <taxon>Flavobacteriaceae</taxon>
        <taxon>Winogradskyella</taxon>
    </lineage>
</organism>
<sequence length="215" mass="24066">MAEIKIEKKKPIWPWILLAIVILALLYFLFVGGNDDDGEIDDGPDDVEMITDDTVNDNSIDNDSIKDDEFMISDSANSNVSTYRTYIDNNDKMGIDHEYTNRALTKLIAATKAVADSLQVDVSADLSTARTNAESVTEDPYKVDHADKIRNSGEIIVNALKTIQTAKFPDLDNDWSQLQNSIMAIKPDTKTLEQKTAVKNFFANAEELLTNMKKR</sequence>
<keyword evidence="3" id="KW-1185">Reference proteome</keyword>
<keyword evidence="1" id="KW-0812">Transmembrane</keyword>
<evidence type="ECO:0000313" key="2">
    <source>
        <dbReference type="EMBL" id="MDN3491660.1"/>
    </source>
</evidence>
<evidence type="ECO:0000256" key="1">
    <source>
        <dbReference type="SAM" id="Phobius"/>
    </source>
</evidence>
<keyword evidence="1" id="KW-0472">Membrane</keyword>